<evidence type="ECO:0000256" key="2">
    <source>
        <dbReference type="SAM" id="Phobius"/>
    </source>
</evidence>
<dbReference type="WBParaSite" id="BXY_0541600.1">
    <property type="protein sequence ID" value="BXY_0541600.1"/>
    <property type="gene ID" value="BXY_0541600"/>
</dbReference>
<dbReference type="OrthoDB" id="10268090at2759"/>
<dbReference type="InterPro" id="IPR005097">
    <property type="entry name" value="Sacchrp_dh_NADP-bd"/>
</dbReference>
<keyword evidence="2" id="KW-0472">Membrane</keyword>
<proteinExistence type="inferred from homology"/>
<dbReference type="GO" id="GO:0005811">
    <property type="term" value="C:lipid droplet"/>
    <property type="evidence" value="ECO:0007669"/>
    <property type="project" value="TreeGrafter"/>
</dbReference>
<dbReference type="PANTHER" id="PTHR12286:SF5">
    <property type="entry name" value="SACCHAROPINE DEHYDROGENASE-LIKE OXIDOREDUCTASE"/>
    <property type="match status" value="1"/>
</dbReference>
<keyword evidence="2" id="KW-0812">Transmembrane</keyword>
<evidence type="ECO:0000313" key="4">
    <source>
        <dbReference type="EMBL" id="CAD5233005.1"/>
    </source>
</evidence>
<protein>
    <submittedName>
        <fullName evidence="4">(pine wood nematode) hypothetical protein</fullName>
    </submittedName>
    <submittedName>
        <fullName evidence="8">Sacchrp_dh_NADP domain-containing protein</fullName>
    </submittedName>
</protein>
<keyword evidence="2" id="KW-1133">Transmembrane helix</keyword>
<dbReference type="Pfam" id="PF03435">
    <property type="entry name" value="Sacchrp_dh_NADP"/>
    <property type="match status" value="1"/>
</dbReference>
<evidence type="ECO:0000313" key="8">
    <source>
        <dbReference type="WBParaSite" id="BXY_0541600.1"/>
    </source>
</evidence>
<reference evidence="8" key="1">
    <citation type="submission" date="2016-11" db="UniProtKB">
        <authorList>
            <consortium name="WormBaseParasite"/>
        </authorList>
    </citation>
    <scope>IDENTIFICATION</scope>
</reference>
<dbReference type="GO" id="GO:0005886">
    <property type="term" value="C:plasma membrane"/>
    <property type="evidence" value="ECO:0007669"/>
    <property type="project" value="TreeGrafter"/>
</dbReference>
<dbReference type="GO" id="GO:0005739">
    <property type="term" value="C:mitochondrion"/>
    <property type="evidence" value="ECO:0007669"/>
    <property type="project" value="TreeGrafter"/>
</dbReference>
<dbReference type="PANTHER" id="PTHR12286">
    <property type="entry name" value="SACCHAROPINE DEHYDROGENASE-LIKE OXIDOREDUCTASE"/>
    <property type="match status" value="1"/>
</dbReference>
<dbReference type="Proteomes" id="UP000095284">
    <property type="component" value="Unplaced"/>
</dbReference>
<feature type="transmembrane region" description="Helical" evidence="2">
    <location>
        <begin position="272"/>
        <end position="295"/>
    </location>
</feature>
<evidence type="ECO:0000259" key="3">
    <source>
        <dbReference type="Pfam" id="PF03435"/>
    </source>
</evidence>
<accession>A0A1I7RXF0</accession>
<dbReference type="FunFam" id="3.40.50.720:FF:000178">
    <property type="entry name" value="Saccharopine dehydrogenase-like oxidoreductase"/>
    <property type="match status" value="1"/>
</dbReference>
<dbReference type="eggNOG" id="KOG2733">
    <property type="taxonomic scope" value="Eukaryota"/>
</dbReference>
<dbReference type="GO" id="GO:0009247">
    <property type="term" value="P:glycolipid biosynthetic process"/>
    <property type="evidence" value="ECO:0007669"/>
    <property type="project" value="TreeGrafter"/>
</dbReference>
<feature type="domain" description="Saccharopine dehydrogenase NADP binding" evidence="3">
    <location>
        <begin position="8"/>
        <end position="140"/>
    </location>
</feature>
<gene>
    <name evidence="4" type="ORF">BXYJ_LOCUS13096</name>
</gene>
<evidence type="ECO:0000313" key="5">
    <source>
        <dbReference type="EMBL" id="CAG9126343.1"/>
    </source>
</evidence>
<dbReference type="InterPro" id="IPR051276">
    <property type="entry name" value="Saccharopine_DH-like_oxidrdct"/>
</dbReference>
<dbReference type="Proteomes" id="UP000659654">
    <property type="component" value="Unassembled WGS sequence"/>
</dbReference>
<name>A0A1I7RXF0_BURXY</name>
<dbReference type="SUPFAM" id="SSF51735">
    <property type="entry name" value="NAD(P)-binding Rossmann-fold domains"/>
    <property type="match status" value="1"/>
</dbReference>
<dbReference type="Gene3D" id="3.40.50.720">
    <property type="entry name" value="NAD(P)-binding Rossmann-like Domain"/>
    <property type="match status" value="1"/>
</dbReference>
<dbReference type="AlphaFoldDB" id="A0A1I7RXF0"/>
<dbReference type="EMBL" id="CAJFDI010000005">
    <property type="protein sequence ID" value="CAD5233005.1"/>
    <property type="molecule type" value="Genomic_DNA"/>
</dbReference>
<comment type="similarity">
    <text evidence="1">Belongs to the saccharopine dehydrogenase family.</text>
</comment>
<sequence>MSRPYDLVLFGASGFTGEYVLETFVKSEYHKKHTLAIAGRNRSKLEKSLDKVANLTEQNLSHIPILIADSSDYQSLVAVTSQTKVVITVVGPYYQHGEKLIEACLEGQSSYVDISGEPMFTEDTKLKYGEQAKEKGVYIVSACGFDSIPCDLGIQRLKKEFPGTLAYVETVAQFNPGPHGYVLNHGTYDSFVLAMNGMAGNERKIKEIRRQIMPKKLEQTAHGPGKRCPVSKDQYTGKYVIPFPGSDINCSEMTQYYDAVENNKYPVKISTYFALPSGLAAIGIFPWLVTVFGLAQFGPTRKFLLNNPKLVTGGQFTKEGPTRQQITTSTITYYIYGTGWPENEPQPSKQPTLKLNGRVDGPDCAYIGTSGALLSAALTILEDKDVMPSTGGAYSPGWAFNNTRIWERLGKFGFTFRTF</sequence>
<evidence type="ECO:0000256" key="1">
    <source>
        <dbReference type="ARBA" id="ARBA00038048"/>
    </source>
</evidence>
<reference evidence="5" key="2">
    <citation type="submission" date="2020-08" db="EMBL/GenBank/DDBJ databases">
        <authorList>
            <person name="Kikuchi T."/>
        </authorList>
    </citation>
    <scope>NUCLEOTIDE SEQUENCE</scope>
    <source>
        <strain evidence="4">Ka4C1</strain>
    </source>
</reference>
<evidence type="ECO:0000313" key="7">
    <source>
        <dbReference type="Proteomes" id="UP000659654"/>
    </source>
</evidence>
<evidence type="ECO:0000313" key="6">
    <source>
        <dbReference type="Proteomes" id="UP000095284"/>
    </source>
</evidence>
<organism evidence="6 8">
    <name type="scientific">Bursaphelenchus xylophilus</name>
    <name type="common">Pinewood nematode worm</name>
    <name type="synonym">Aphelenchoides xylophilus</name>
    <dbReference type="NCBI Taxonomy" id="6326"/>
    <lineage>
        <taxon>Eukaryota</taxon>
        <taxon>Metazoa</taxon>
        <taxon>Ecdysozoa</taxon>
        <taxon>Nematoda</taxon>
        <taxon>Chromadorea</taxon>
        <taxon>Rhabditida</taxon>
        <taxon>Tylenchina</taxon>
        <taxon>Tylenchomorpha</taxon>
        <taxon>Aphelenchoidea</taxon>
        <taxon>Aphelenchoididae</taxon>
        <taxon>Bursaphelenchus</taxon>
    </lineage>
</organism>
<dbReference type="Proteomes" id="UP000582659">
    <property type="component" value="Unassembled WGS sequence"/>
</dbReference>
<dbReference type="EMBL" id="CAJFCV020000005">
    <property type="protein sequence ID" value="CAG9126343.1"/>
    <property type="molecule type" value="Genomic_DNA"/>
</dbReference>
<dbReference type="SMR" id="A0A1I7RXF0"/>
<dbReference type="InterPro" id="IPR036291">
    <property type="entry name" value="NAD(P)-bd_dom_sf"/>
</dbReference>
<keyword evidence="7" id="KW-1185">Reference proteome</keyword>